<dbReference type="VEuPathDB" id="TrichDB:TRFO_37374"/>
<dbReference type="Proteomes" id="UP000179807">
    <property type="component" value="Unassembled WGS sequence"/>
</dbReference>
<feature type="region of interest" description="Disordered" evidence="2">
    <location>
        <begin position="45"/>
        <end position="92"/>
    </location>
</feature>
<keyword evidence="1" id="KW-0175">Coiled coil</keyword>
<reference evidence="3" key="1">
    <citation type="submission" date="2016-10" db="EMBL/GenBank/DDBJ databases">
        <authorList>
            <person name="Benchimol M."/>
            <person name="Almeida L.G."/>
            <person name="Vasconcelos A.T."/>
            <person name="Perreira-Neves A."/>
            <person name="Rosa I.A."/>
            <person name="Tasca T."/>
            <person name="Bogo M.R."/>
            <person name="de Souza W."/>
        </authorList>
    </citation>
    <scope>NUCLEOTIDE SEQUENCE [LARGE SCALE GENOMIC DNA]</scope>
    <source>
        <strain evidence="3">K</strain>
    </source>
</reference>
<feature type="region of interest" description="Disordered" evidence="2">
    <location>
        <begin position="1"/>
        <end position="27"/>
    </location>
</feature>
<evidence type="ECO:0000256" key="1">
    <source>
        <dbReference type="SAM" id="Coils"/>
    </source>
</evidence>
<accession>A0A1J4JBE0</accession>
<feature type="coiled-coil region" evidence="1">
    <location>
        <begin position="249"/>
        <end position="276"/>
    </location>
</feature>
<dbReference type="RefSeq" id="XP_068349593.1">
    <property type="nucleotide sequence ID" value="XM_068511389.1"/>
</dbReference>
<dbReference type="OrthoDB" id="10504790at2759"/>
<evidence type="ECO:0000313" key="4">
    <source>
        <dbReference type="Proteomes" id="UP000179807"/>
    </source>
</evidence>
<proteinExistence type="predicted"/>
<dbReference type="EMBL" id="MLAK01001175">
    <property type="protein sequence ID" value="OHS96456.1"/>
    <property type="molecule type" value="Genomic_DNA"/>
</dbReference>
<sequence length="308" mass="35276">MSDFSFTADDIDDISSGTLSDDDISLPPEILERERQLMERNRQLEQRVKDLMKSTIDSEELGPRKSKKMKPSSPLQSQDQLPKARQSPSNKNIIEVDVPINVEPLQEVRIDPVPELREAFHKIAQEIQGVNEQIAEVESNKSKCDVVISKLQADLKRTQVDNERAAQETIELTNQIENSKAKIQQLKADINSARLSKIDHVQHQNEAKQKQMLLEKKIKRQKVAAERIQSQINMMQTTEMKAAKISSDRQKMQQQIDHEKKALRQLKLLLSDIQRAANHEEKIFDHLQSAKNLPLSSETVERALSQLL</sequence>
<evidence type="ECO:0000256" key="2">
    <source>
        <dbReference type="SAM" id="MobiDB-lite"/>
    </source>
</evidence>
<feature type="coiled-coil region" evidence="1">
    <location>
        <begin position="120"/>
        <end position="196"/>
    </location>
</feature>
<dbReference type="AlphaFoldDB" id="A0A1J4JBE0"/>
<dbReference type="GeneID" id="94846093"/>
<feature type="compositionally biased region" description="Polar residues" evidence="2">
    <location>
        <begin position="75"/>
        <end position="92"/>
    </location>
</feature>
<evidence type="ECO:0000313" key="3">
    <source>
        <dbReference type="EMBL" id="OHS96456.1"/>
    </source>
</evidence>
<keyword evidence="4" id="KW-1185">Reference proteome</keyword>
<organism evidence="3 4">
    <name type="scientific">Tritrichomonas foetus</name>
    <dbReference type="NCBI Taxonomy" id="1144522"/>
    <lineage>
        <taxon>Eukaryota</taxon>
        <taxon>Metamonada</taxon>
        <taxon>Parabasalia</taxon>
        <taxon>Tritrichomonadida</taxon>
        <taxon>Tritrichomonadidae</taxon>
        <taxon>Tritrichomonas</taxon>
    </lineage>
</organism>
<name>A0A1J4JBE0_9EUKA</name>
<protein>
    <submittedName>
        <fullName evidence="3">Uncharacterized protein</fullName>
    </submittedName>
</protein>
<comment type="caution">
    <text evidence="3">The sequence shown here is derived from an EMBL/GenBank/DDBJ whole genome shotgun (WGS) entry which is preliminary data.</text>
</comment>
<gene>
    <name evidence="3" type="ORF">TRFO_37374</name>
</gene>